<reference evidence="5" key="1">
    <citation type="journal article" date="2023" name="Mol. Phylogenet. Evol.">
        <title>Genome-scale phylogeny and comparative genomics of the fungal order Sordariales.</title>
        <authorList>
            <person name="Hensen N."/>
            <person name="Bonometti L."/>
            <person name="Westerberg I."/>
            <person name="Brannstrom I.O."/>
            <person name="Guillou S."/>
            <person name="Cros-Aarteil S."/>
            <person name="Calhoun S."/>
            <person name="Haridas S."/>
            <person name="Kuo A."/>
            <person name="Mondo S."/>
            <person name="Pangilinan J."/>
            <person name="Riley R."/>
            <person name="LaButti K."/>
            <person name="Andreopoulos B."/>
            <person name="Lipzen A."/>
            <person name="Chen C."/>
            <person name="Yan M."/>
            <person name="Daum C."/>
            <person name="Ng V."/>
            <person name="Clum A."/>
            <person name="Steindorff A."/>
            <person name="Ohm R.A."/>
            <person name="Martin F."/>
            <person name="Silar P."/>
            <person name="Natvig D.O."/>
            <person name="Lalanne C."/>
            <person name="Gautier V."/>
            <person name="Ament-Velasquez S.L."/>
            <person name="Kruys A."/>
            <person name="Hutchinson M.I."/>
            <person name="Powell A.J."/>
            <person name="Barry K."/>
            <person name="Miller A.N."/>
            <person name="Grigoriev I.V."/>
            <person name="Debuchy R."/>
            <person name="Gladieux P."/>
            <person name="Hiltunen Thoren M."/>
            <person name="Johannesson H."/>
        </authorList>
    </citation>
    <scope>NUCLEOTIDE SEQUENCE</scope>
    <source>
        <strain evidence="5">PSN309</strain>
    </source>
</reference>
<dbReference type="EMBL" id="MU864522">
    <property type="protein sequence ID" value="KAK4183826.1"/>
    <property type="molecule type" value="Genomic_DNA"/>
</dbReference>
<feature type="compositionally biased region" description="Basic and acidic residues" evidence="4">
    <location>
        <begin position="81"/>
        <end position="98"/>
    </location>
</feature>
<gene>
    <name evidence="5" type="ORF">QBC35DRAFT_83667</name>
</gene>
<name>A0AAN6WM41_9PEZI</name>
<evidence type="ECO:0000313" key="5">
    <source>
        <dbReference type="EMBL" id="KAK4183826.1"/>
    </source>
</evidence>
<dbReference type="SUPFAM" id="SSF48403">
    <property type="entry name" value="Ankyrin repeat"/>
    <property type="match status" value="1"/>
</dbReference>
<protein>
    <submittedName>
        <fullName evidence="5">Ankyrin repeat-containing domain protein</fullName>
    </submittedName>
</protein>
<dbReference type="PROSITE" id="PS50297">
    <property type="entry name" value="ANK_REP_REGION"/>
    <property type="match status" value="1"/>
</dbReference>
<feature type="repeat" description="ANK" evidence="3">
    <location>
        <begin position="263"/>
        <end position="295"/>
    </location>
</feature>
<evidence type="ECO:0000313" key="6">
    <source>
        <dbReference type="Proteomes" id="UP001302126"/>
    </source>
</evidence>
<keyword evidence="1" id="KW-0677">Repeat</keyword>
<organism evidence="5 6">
    <name type="scientific">Podospora australis</name>
    <dbReference type="NCBI Taxonomy" id="1536484"/>
    <lineage>
        <taxon>Eukaryota</taxon>
        <taxon>Fungi</taxon>
        <taxon>Dikarya</taxon>
        <taxon>Ascomycota</taxon>
        <taxon>Pezizomycotina</taxon>
        <taxon>Sordariomycetes</taxon>
        <taxon>Sordariomycetidae</taxon>
        <taxon>Sordariales</taxon>
        <taxon>Podosporaceae</taxon>
        <taxon>Podospora</taxon>
    </lineage>
</organism>
<dbReference type="InterPro" id="IPR002110">
    <property type="entry name" value="Ankyrin_rpt"/>
</dbReference>
<evidence type="ECO:0000256" key="2">
    <source>
        <dbReference type="ARBA" id="ARBA00023043"/>
    </source>
</evidence>
<accession>A0AAN6WM41</accession>
<dbReference type="PROSITE" id="PS50088">
    <property type="entry name" value="ANK_REPEAT"/>
    <property type="match status" value="1"/>
</dbReference>
<dbReference type="PANTHER" id="PTHR24198:SF165">
    <property type="entry name" value="ANKYRIN REPEAT-CONTAINING PROTEIN-RELATED"/>
    <property type="match status" value="1"/>
</dbReference>
<feature type="compositionally biased region" description="Basic and acidic residues" evidence="4">
    <location>
        <begin position="110"/>
        <end position="120"/>
    </location>
</feature>
<dbReference type="SMART" id="SM00248">
    <property type="entry name" value="ANK"/>
    <property type="match status" value="5"/>
</dbReference>
<proteinExistence type="predicted"/>
<reference evidence="5" key="2">
    <citation type="submission" date="2023-05" db="EMBL/GenBank/DDBJ databases">
        <authorList>
            <consortium name="Lawrence Berkeley National Laboratory"/>
            <person name="Steindorff A."/>
            <person name="Hensen N."/>
            <person name="Bonometti L."/>
            <person name="Westerberg I."/>
            <person name="Brannstrom I.O."/>
            <person name="Guillou S."/>
            <person name="Cros-Aarteil S."/>
            <person name="Calhoun S."/>
            <person name="Haridas S."/>
            <person name="Kuo A."/>
            <person name="Mondo S."/>
            <person name="Pangilinan J."/>
            <person name="Riley R."/>
            <person name="Labutti K."/>
            <person name="Andreopoulos B."/>
            <person name="Lipzen A."/>
            <person name="Chen C."/>
            <person name="Yanf M."/>
            <person name="Daum C."/>
            <person name="Ng V."/>
            <person name="Clum A."/>
            <person name="Ohm R."/>
            <person name="Martin F."/>
            <person name="Silar P."/>
            <person name="Natvig D."/>
            <person name="Lalanne C."/>
            <person name="Gautier V."/>
            <person name="Ament-Velasquez S.L."/>
            <person name="Kruys A."/>
            <person name="Hutchinson M.I."/>
            <person name="Powell A.J."/>
            <person name="Barry K."/>
            <person name="Miller A.N."/>
            <person name="Grigoriev I.V."/>
            <person name="Debuchy R."/>
            <person name="Gladieux P."/>
            <person name="Thoren M.H."/>
            <person name="Johannesson H."/>
        </authorList>
    </citation>
    <scope>NUCLEOTIDE SEQUENCE</scope>
    <source>
        <strain evidence="5">PSN309</strain>
    </source>
</reference>
<dbReference type="Pfam" id="PF13606">
    <property type="entry name" value="Ank_3"/>
    <property type="match status" value="1"/>
</dbReference>
<dbReference type="Gene3D" id="1.25.40.20">
    <property type="entry name" value="Ankyrin repeat-containing domain"/>
    <property type="match status" value="3"/>
</dbReference>
<dbReference type="PANTHER" id="PTHR24198">
    <property type="entry name" value="ANKYRIN REPEAT AND PROTEIN KINASE DOMAIN-CONTAINING PROTEIN"/>
    <property type="match status" value="1"/>
</dbReference>
<evidence type="ECO:0000256" key="1">
    <source>
        <dbReference type="ARBA" id="ARBA00022737"/>
    </source>
</evidence>
<keyword evidence="2 3" id="KW-0040">ANK repeat</keyword>
<sequence>MTALQCGIAHGQVDVVEYLLERYRQHPTDDNSPGPLPQADVLNTPMHHLALCYDFDAVVSIIQLLQDVGIDLNGQWIHRHDDHEEQEEKLRKHHQEERREEDDHDDDKDHEEGQDNHGPDDDGDEAFMMESSSECSECSEYSSQDRPDHQPPSPSPLAVACRFGNFTAARALLQAGADPNAMWGHDNCLHMALRARYTYWSHLRSPNKKSWEKTRYGLIKQFLLAGQKPTERALCKAVKHGSLADISLLLDLGNLSIESRNADSETLLITAVKNAKVEMMRMLLESGADPNAFDKSQHAPAYYSPAAIFPESELFTAFRLLLDYGANDGLSELRPLALQAPWHGGDGHFFPEHWTCEHGSLSGNHMGENGCYRPVW</sequence>
<evidence type="ECO:0000256" key="4">
    <source>
        <dbReference type="SAM" id="MobiDB-lite"/>
    </source>
</evidence>
<dbReference type="Proteomes" id="UP001302126">
    <property type="component" value="Unassembled WGS sequence"/>
</dbReference>
<keyword evidence="6" id="KW-1185">Reference proteome</keyword>
<dbReference type="AlphaFoldDB" id="A0AAN6WM41"/>
<feature type="region of interest" description="Disordered" evidence="4">
    <location>
        <begin position="137"/>
        <end position="156"/>
    </location>
</feature>
<comment type="caution">
    <text evidence="5">The sequence shown here is derived from an EMBL/GenBank/DDBJ whole genome shotgun (WGS) entry which is preliminary data.</text>
</comment>
<feature type="compositionally biased region" description="Acidic residues" evidence="4">
    <location>
        <begin position="99"/>
        <end position="109"/>
    </location>
</feature>
<dbReference type="InterPro" id="IPR036770">
    <property type="entry name" value="Ankyrin_rpt-contain_sf"/>
</dbReference>
<evidence type="ECO:0000256" key="3">
    <source>
        <dbReference type="PROSITE-ProRule" id="PRU00023"/>
    </source>
</evidence>
<dbReference type="Pfam" id="PF12796">
    <property type="entry name" value="Ank_2"/>
    <property type="match status" value="1"/>
</dbReference>
<feature type="region of interest" description="Disordered" evidence="4">
    <location>
        <begin position="81"/>
        <end position="131"/>
    </location>
</feature>